<dbReference type="PROSITE" id="PS50983">
    <property type="entry name" value="FE_B12_PBP"/>
    <property type="match status" value="1"/>
</dbReference>
<dbReference type="AlphaFoldDB" id="A0A1H3UD89"/>
<dbReference type="PANTHER" id="PTHR30535">
    <property type="entry name" value="VITAMIN B12-BINDING PROTEIN"/>
    <property type="match status" value="1"/>
</dbReference>
<dbReference type="InterPro" id="IPR002491">
    <property type="entry name" value="ABC_transptr_periplasmic_BD"/>
</dbReference>
<proteinExistence type="predicted"/>
<evidence type="ECO:0000259" key="1">
    <source>
        <dbReference type="PROSITE" id="PS50983"/>
    </source>
</evidence>
<dbReference type="RefSeq" id="WP_074924193.1">
    <property type="nucleotide sequence ID" value="NZ_CP141274.1"/>
</dbReference>
<feature type="domain" description="Fe/B12 periplasmic-binding" evidence="1">
    <location>
        <begin position="49"/>
        <end position="315"/>
    </location>
</feature>
<dbReference type="Pfam" id="PF01497">
    <property type="entry name" value="Peripla_BP_2"/>
    <property type="match status" value="1"/>
</dbReference>
<dbReference type="PANTHER" id="PTHR30535:SF34">
    <property type="entry name" value="MOLYBDATE-BINDING PROTEIN MOLA"/>
    <property type="match status" value="1"/>
</dbReference>
<dbReference type="InterPro" id="IPR050902">
    <property type="entry name" value="ABC_Transporter_SBP"/>
</dbReference>
<dbReference type="EMBL" id="FNPE01000042">
    <property type="protein sequence ID" value="SDZ60422.1"/>
    <property type="molecule type" value="Genomic_DNA"/>
</dbReference>
<gene>
    <name evidence="2" type="ORF">SAMN05421547_14232</name>
</gene>
<dbReference type="GeneID" id="94691446"/>
<dbReference type="Gene3D" id="3.40.50.1980">
    <property type="entry name" value="Nitrogenase molybdenum iron protein domain"/>
    <property type="match status" value="2"/>
</dbReference>
<dbReference type="Proteomes" id="UP000183417">
    <property type="component" value="Unassembled WGS sequence"/>
</dbReference>
<evidence type="ECO:0000313" key="2">
    <source>
        <dbReference type="EMBL" id="SDZ60422.1"/>
    </source>
</evidence>
<organism evidence="2 3">
    <name type="scientific">Delftia lacustris</name>
    <dbReference type="NCBI Taxonomy" id="558537"/>
    <lineage>
        <taxon>Bacteria</taxon>
        <taxon>Pseudomonadati</taxon>
        <taxon>Pseudomonadota</taxon>
        <taxon>Betaproteobacteria</taxon>
        <taxon>Burkholderiales</taxon>
        <taxon>Comamonadaceae</taxon>
        <taxon>Delftia</taxon>
    </lineage>
</organism>
<sequence>MTDLLFTRRRWLGQAMAAMASSALVPGHAQTTTIAARIGQIPDATKLRRVFAAGPPAGVLVATLAPHKLLGWPQQLDDVSRAYLGPTLQALPHLGRLSGRGSTMPLESLLKLQPDLVLDAGTADATYISATERLARQTGLPCVLIQGSLADHARQLREVGALLGEAARGETLARHADAVAALAQRSTQGMAPAERPRVYFARSANGLETGLAGSINVEAVEYAGGLNVAADAGRGGLRRVSMEQILAWDPQVIVTQEPGLAERMRQDPLWRGVAAVRSGRVHCAPVWPFGWLDGPPGVNRLIGVRWLLEKLHPQAPALQGLPPLEREVRDFYRLFYGADLSPAALGRLMETAR</sequence>
<dbReference type="SUPFAM" id="SSF53807">
    <property type="entry name" value="Helical backbone' metal receptor"/>
    <property type="match status" value="1"/>
</dbReference>
<dbReference type="CDD" id="cd01147">
    <property type="entry name" value="HemV-2"/>
    <property type="match status" value="1"/>
</dbReference>
<reference evidence="2 3" key="1">
    <citation type="submission" date="2016-10" db="EMBL/GenBank/DDBJ databases">
        <authorList>
            <person name="de Groot N.N."/>
        </authorList>
    </citation>
    <scope>NUCLEOTIDE SEQUENCE [LARGE SCALE GENOMIC DNA]</scope>
    <source>
        <strain evidence="2 3">LMG 24775</strain>
    </source>
</reference>
<accession>A0A1H3UD89</accession>
<dbReference type="InterPro" id="IPR006311">
    <property type="entry name" value="TAT_signal"/>
</dbReference>
<dbReference type="PROSITE" id="PS51318">
    <property type="entry name" value="TAT"/>
    <property type="match status" value="1"/>
</dbReference>
<dbReference type="Gene3D" id="1.20.58.2180">
    <property type="match status" value="1"/>
</dbReference>
<protein>
    <submittedName>
        <fullName evidence="2">Iron complex transport system substrate-binding protein</fullName>
    </submittedName>
</protein>
<evidence type="ECO:0000313" key="3">
    <source>
        <dbReference type="Proteomes" id="UP000183417"/>
    </source>
</evidence>
<name>A0A1H3UD89_9BURK</name>